<keyword evidence="4 5" id="KW-0472">Membrane</keyword>
<feature type="domain" description="Integral membrane bound transporter" evidence="6">
    <location>
        <begin position="52"/>
        <end position="169"/>
    </location>
</feature>
<gene>
    <name evidence="7" type="ORF">FOZ60_004360</name>
</gene>
<feature type="transmembrane region" description="Helical" evidence="5">
    <location>
        <begin position="126"/>
        <end position="148"/>
    </location>
</feature>
<feature type="transmembrane region" description="Helical" evidence="5">
    <location>
        <begin position="79"/>
        <end position="98"/>
    </location>
</feature>
<name>A0A7J6NTB0_PEROL</name>
<dbReference type="GO" id="GO:0016020">
    <property type="term" value="C:membrane"/>
    <property type="evidence" value="ECO:0007669"/>
    <property type="project" value="UniProtKB-SubCell"/>
</dbReference>
<evidence type="ECO:0000259" key="6">
    <source>
        <dbReference type="Pfam" id="PF13515"/>
    </source>
</evidence>
<dbReference type="Pfam" id="PF13515">
    <property type="entry name" value="FUSC_2"/>
    <property type="match status" value="1"/>
</dbReference>
<dbReference type="EMBL" id="JABANP010000199">
    <property type="protein sequence ID" value="KAF4687035.1"/>
    <property type="molecule type" value="Genomic_DNA"/>
</dbReference>
<accession>A0A7J6NTB0</accession>
<proteinExistence type="predicted"/>
<dbReference type="InterPro" id="IPR049453">
    <property type="entry name" value="Memb_transporter_dom"/>
</dbReference>
<dbReference type="Proteomes" id="UP000541610">
    <property type="component" value="Unassembled WGS sequence"/>
</dbReference>
<keyword evidence="3 5" id="KW-1133">Transmembrane helix</keyword>
<evidence type="ECO:0000256" key="5">
    <source>
        <dbReference type="SAM" id="Phobius"/>
    </source>
</evidence>
<evidence type="ECO:0000256" key="2">
    <source>
        <dbReference type="ARBA" id="ARBA00022692"/>
    </source>
</evidence>
<organism evidence="7 8">
    <name type="scientific">Perkinsus olseni</name>
    <name type="common">Perkinsus atlanticus</name>
    <dbReference type="NCBI Taxonomy" id="32597"/>
    <lineage>
        <taxon>Eukaryota</taxon>
        <taxon>Sar</taxon>
        <taxon>Alveolata</taxon>
        <taxon>Perkinsozoa</taxon>
        <taxon>Perkinsea</taxon>
        <taxon>Perkinsida</taxon>
        <taxon>Perkinsidae</taxon>
        <taxon>Perkinsus</taxon>
    </lineage>
</organism>
<reference evidence="7 8" key="1">
    <citation type="submission" date="2020-04" db="EMBL/GenBank/DDBJ databases">
        <title>Perkinsus olseni comparative genomics.</title>
        <authorList>
            <person name="Bogema D.R."/>
        </authorList>
    </citation>
    <scope>NUCLEOTIDE SEQUENCE [LARGE SCALE GENOMIC DNA]</scope>
    <source>
        <strain evidence="7">00978-12</strain>
    </source>
</reference>
<keyword evidence="2 5" id="KW-0812">Transmembrane</keyword>
<protein>
    <recommendedName>
        <fullName evidence="6">Integral membrane bound transporter domain-containing protein</fullName>
    </recommendedName>
</protein>
<feature type="transmembrane region" description="Helical" evidence="5">
    <location>
        <begin position="160"/>
        <end position="181"/>
    </location>
</feature>
<comment type="subcellular location">
    <subcellularLocation>
        <location evidence="1">Membrane</location>
        <topology evidence="1">Multi-pass membrane protein</topology>
    </subcellularLocation>
</comment>
<evidence type="ECO:0000313" key="8">
    <source>
        <dbReference type="Proteomes" id="UP000541610"/>
    </source>
</evidence>
<comment type="caution">
    <text evidence="7">The sequence shown here is derived from an EMBL/GenBank/DDBJ whole genome shotgun (WGS) entry which is preliminary data.</text>
</comment>
<evidence type="ECO:0000256" key="4">
    <source>
        <dbReference type="ARBA" id="ARBA00023136"/>
    </source>
</evidence>
<dbReference type="PANTHER" id="PTHR31086">
    <property type="entry name" value="ALUMINUM-ACTIVATED MALATE TRANSPORTER 10"/>
    <property type="match status" value="1"/>
</dbReference>
<evidence type="ECO:0000256" key="3">
    <source>
        <dbReference type="ARBA" id="ARBA00022989"/>
    </source>
</evidence>
<feature type="transmembrane region" description="Helical" evidence="5">
    <location>
        <begin position="53"/>
        <end position="72"/>
    </location>
</feature>
<dbReference type="AlphaFoldDB" id="A0A7J6NTB0"/>
<evidence type="ECO:0000256" key="1">
    <source>
        <dbReference type="ARBA" id="ARBA00004141"/>
    </source>
</evidence>
<sequence>MMNFRAWWKKPSFPRMSAWSFLAFPLRFTLAVQLLLWPVLGLAQKYSSLAVDGWWVVLVAVMCSFPEVGPTVSKALRRLAGVVAGGVLAVIAILVNPGNAPALMLELFIVTCAARFLTGTPKYGYAGLQMGITFAIMGFADGIAVSLTQTEREIFAAKRFLFTLTGLIGSTLIQVVAWPSFSSKLLAQATATELKGNLQGRVSCHFRSLLSPVKRPGSVCRKHYCVLRPWTRARDSCREILDATLAVIAAFEDVRMELLFRKTWTRRAEDEDISSTAMVEALAYGGGLGLHIALHALEAFVRDWTDAANMLLDCDIRLPNFPPDGSGWNYTGKNIPTILARRSLSEVVIRK</sequence>
<evidence type="ECO:0000313" key="7">
    <source>
        <dbReference type="EMBL" id="KAF4687035.1"/>
    </source>
</evidence>